<dbReference type="STRING" id="1393122.SAMN05660895_0273"/>
<name>A0A1I7N0G4_9BACT</name>
<dbReference type="InterPro" id="IPR032466">
    <property type="entry name" value="Metal_Hydrolase"/>
</dbReference>
<proteinExistence type="predicted"/>
<dbReference type="Gene3D" id="2.30.40.10">
    <property type="entry name" value="Urease, subunit C, domain 1"/>
    <property type="match status" value="1"/>
</dbReference>
<dbReference type="PANTHER" id="PTHR43668:SF2">
    <property type="entry name" value="ALLANTOINASE"/>
    <property type="match status" value="1"/>
</dbReference>
<dbReference type="GO" id="GO:0004038">
    <property type="term" value="F:allantoinase activity"/>
    <property type="evidence" value="ECO:0007669"/>
    <property type="project" value="TreeGrafter"/>
</dbReference>
<dbReference type="Pfam" id="PF12890">
    <property type="entry name" value="DHOase"/>
    <property type="match status" value="1"/>
</dbReference>
<evidence type="ECO:0000313" key="3">
    <source>
        <dbReference type="EMBL" id="SFV28167.1"/>
    </source>
</evidence>
<dbReference type="InterPro" id="IPR004722">
    <property type="entry name" value="DHOase"/>
</dbReference>
<dbReference type="InterPro" id="IPR011059">
    <property type="entry name" value="Metal-dep_hydrolase_composite"/>
</dbReference>
<dbReference type="GO" id="GO:0004151">
    <property type="term" value="F:dihydroorotase activity"/>
    <property type="evidence" value="ECO:0007669"/>
    <property type="project" value="InterPro"/>
</dbReference>
<dbReference type="PANTHER" id="PTHR43668">
    <property type="entry name" value="ALLANTOINASE"/>
    <property type="match status" value="1"/>
</dbReference>
<reference evidence="4" key="1">
    <citation type="submission" date="2016-10" db="EMBL/GenBank/DDBJ databases">
        <authorList>
            <person name="Varghese N."/>
            <person name="Submissions S."/>
        </authorList>
    </citation>
    <scope>NUCLEOTIDE SEQUENCE [LARGE SCALE GENOMIC DNA]</scope>
    <source>
        <strain evidence="4">DSM 14807</strain>
    </source>
</reference>
<dbReference type="Proteomes" id="UP000199537">
    <property type="component" value="Unassembled WGS sequence"/>
</dbReference>
<dbReference type="SUPFAM" id="SSF51338">
    <property type="entry name" value="Composite domain of metallo-dependent hydrolases"/>
    <property type="match status" value="1"/>
</dbReference>
<evidence type="ECO:0000259" key="2">
    <source>
        <dbReference type="Pfam" id="PF12890"/>
    </source>
</evidence>
<dbReference type="RefSeq" id="WP_245759865.1">
    <property type="nucleotide sequence ID" value="NZ_FPCJ01000001.1"/>
</dbReference>
<evidence type="ECO:0000313" key="4">
    <source>
        <dbReference type="Proteomes" id="UP000199537"/>
    </source>
</evidence>
<dbReference type="NCBIfam" id="TIGR00857">
    <property type="entry name" value="pyrC_multi"/>
    <property type="match status" value="1"/>
</dbReference>
<dbReference type="InterPro" id="IPR050138">
    <property type="entry name" value="DHOase/Allantoinase_Hydrolase"/>
</dbReference>
<feature type="domain" description="Dihydroorotase catalytic" evidence="2">
    <location>
        <begin position="58"/>
        <end position="241"/>
    </location>
</feature>
<protein>
    <submittedName>
        <fullName evidence="3">Dihydroorotase</fullName>
    </submittedName>
</protein>
<dbReference type="CDD" id="cd01317">
    <property type="entry name" value="DHOase_IIa"/>
    <property type="match status" value="1"/>
</dbReference>
<dbReference type="GO" id="GO:0006145">
    <property type="term" value="P:purine nucleobase catabolic process"/>
    <property type="evidence" value="ECO:0007669"/>
    <property type="project" value="TreeGrafter"/>
</dbReference>
<gene>
    <name evidence="3" type="ORF">SAMN05660895_0273</name>
</gene>
<sequence length="429" mass="47201">MLFPMRVLLSQVRIVDPQHLTVSAPCDILIVNGYIERIADRIDDETAEKVSIPNAHVSPGWVDLFADFGDPGFERKEDLTSGCAAAAAGGFTEVCLVPNTAPVVQSKAELDYLLHKSRHLPVTIRPLGAISKDLEGKALAELYDLHVHGAVAFSDGWQPVQSAGLLLKALEYVRAFDGLIMQLPDHQSLSAHGLMHEGIHSVRLGMPGIPAISELIQVQRDTELARYAASRIHFTGISTREALQVIARAKEEGLQVSCSVTPYHLALTDACLESYDTNLKVMPPLRSQEDVDALKQAIQQGLIDAFATHHRPQDMESKQVEFEYAAPGIIGLETCFGIINRELAAVELTQKIAMLTTKPRSLLGLPAVEISVGKEANLTIFDPDKEWIFEEKLIRSKSHHTPFIGQQLRGFVYGILTKNQLILHHSSPQ</sequence>
<keyword evidence="4" id="KW-1185">Reference proteome</keyword>
<dbReference type="Gene3D" id="3.20.20.140">
    <property type="entry name" value="Metal-dependent hydrolases"/>
    <property type="match status" value="1"/>
</dbReference>
<keyword evidence="1" id="KW-0665">Pyrimidine biosynthesis</keyword>
<dbReference type="SUPFAM" id="SSF51556">
    <property type="entry name" value="Metallo-dependent hydrolases"/>
    <property type="match status" value="1"/>
</dbReference>
<dbReference type="GO" id="GO:0005737">
    <property type="term" value="C:cytoplasm"/>
    <property type="evidence" value="ECO:0007669"/>
    <property type="project" value="TreeGrafter"/>
</dbReference>
<evidence type="ECO:0000256" key="1">
    <source>
        <dbReference type="ARBA" id="ARBA00022975"/>
    </source>
</evidence>
<dbReference type="AlphaFoldDB" id="A0A1I7N0G4"/>
<dbReference type="InterPro" id="IPR024403">
    <property type="entry name" value="DHOase_cat"/>
</dbReference>
<organism evidence="3 4">
    <name type="scientific">Thermoflavifilum thermophilum</name>
    <dbReference type="NCBI Taxonomy" id="1393122"/>
    <lineage>
        <taxon>Bacteria</taxon>
        <taxon>Pseudomonadati</taxon>
        <taxon>Bacteroidota</taxon>
        <taxon>Chitinophagia</taxon>
        <taxon>Chitinophagales</taxon>
        <taxon>Chitinophagaceae</taxon>
        <taxon>Thermoflavifilum</taxon>
    </lineage>
</organism>
<accession>A0A1I7N0G4</accession>
<dbReference type="GO" id="GO:0046872">
    <property type="term" value="F:metal ion binding"/>
    <property type="evidence" value="ECO:0007669"/>
    <property type="project" value="InterPro"/>
</dbReference>
<dbReference type="GO" id="GO:0006221">
    <property type="term" value="P:pyrimidine nucleotide biosynthetic process"/>
    <property type="evidence" value="ECO:0007669"/>
    <property type="project" value="UniProtKB-KW"/>
</dbReference>
<dbReference type="EMBL" id="FPCJ01000001">
    <property type="protein sequence ID" value="SFV28167.1"/>
    <property type="molecule type" value="Genomic_DNA"/>
</dbReference>